<feature type="region of interest" description="Disordered" evidence="2">
    <location>
        <begin position="32"/>
        <end position="64"/>
    </location>
</feature>
<protein>
    <submittedName>
        <fullName evidence="3">Uncharacterized protein</fullName>
    </submittedName>
</protein>
<keyword evidence="1" id="KW-0175">Coiled coil</keyword>
<name>A0ABQ8S334_PERAM</name>
<keyword evidence="4" id="KW-1185">Reference proteome</keyword>
<sequence length="592" mass="68316">MGSFRIYIYPKKITYEKYGMMSLSLVKNSGRKLSPQSDVRVGDTGEGHVMTESNGENERRSTTTTWNEEALMLPGAVETRSLIDIRTALEQENTIYRCTILDSDDEYGEDLHSIHSDCTPHDTTGKMAKPMTVHDATETSSSDYLFEASSQYAEWEKNIEYEALDYLLNVERALFDLKDYEEPMHVSEVRGQFRKDPHYTSNSEWFVELRDARSEVHWTSVAYVSTLTASNSAKLKLNIVALVLLTTLKKMYLKLRATDKLLQILQLLESLDSRPGAAGGGEKLTRKASETRLQHQGRKQIVDYLKSKGLELVNNHIGGSALDLVCVRGFCIQQQEILAKTEASLIRKHSPVSVTLVNNARQANDINKENQKLRKTPNMERMKVIVDKVTNIRQAAQEGRLEEAAEGIEMWIKDATSIREERVRKGKRWFDKEHYEMRRRILTALHQARECQNRTLLLEYNSIRREYKDLLKQKKKLFLEDQHNKLIEDTEKDPYRASRPQQPRFPADIPIQTWEMHMSETICNRETRPQKISGKEIEKCDLFTEQELKRAILKAKNNRAPGPDGIRNEHLKQSMQYLLPVWVELLNGESPP</sequence>
<reference evidence="3 4" key="1">
    <citation type="journal article" date="2022" name="Allergy">
        <title>Genome assembly and annotation of Periplaneta americana reveal a comprehensive cockroach allergen profile.</title>
        <authorList>
            <person name="Wang L."/>
            <person name="Xiong Q."/>
            <person name="Saelim N."/>
            <person name="Wang L."/>
            <person name="Nong W."/>
            <person name="Wan A.T."/>
            <person name="Shi M."/>
            <person name="Liu X."/>
            <person name="Cao Q."/>
            <person name="Hui J.H.L."/>
            <person name="Sookrung N."/>
            <person name="Leung T.F."/>
            <person name="Tungtrongchitr A."/>
            <person name="Tsui S.K.W."/>
        </authorList>
    </citation>
    <scope>NUCLEOTIDE SEQUENCE [LARGE SCALE GENOMIC DNA]</scope>
    <source>
        <strain evidence="3">PWHHKU_190912</strain>
    </source>
</reference>
<accession>A0ABQ8S334</accession>
<feature type="coiled-coil region" evidence="1">
    <location>
        <begin position="453"/>
        <end position="480"/>
    </location>
</feature>
<dbReference type="Proteomes" id="UP001148838">
    <property type="component" value="Unassembled WGS sequence"/>
</dbReference>
<evidence type="ECO:0000313" key="4">
    <source>
        <dbReference type="Proteomes" id="UP001148838"/>
    </source>
</evidence>
<evidence type="ECO:0000256" key="1">
    <source>
        <dbReference type="SAM" id="Coils"/>
    </source>
</evidence>
<evidence type="ECO:0000256" key="2">
    <source>
        <dbReference type="SAM" id="MobiDB-lite"/>
    </source>
</evidence>
<proteinExistence type="predicted"/>
<evidence type="ECO:0000313" key="3">
    <source>
        <dbReference type="EMBL" id="KAJ4428397.1"/>
    </source>
</evidence>
<organism evidence="3 4">
    <name type="scientific">Periplaneta americana</name>
    <name type="common">American cockroach</name>
    <name type="synonym">Blatta americana</name>
    <dbReference type="NCBI Taxonomy" id="6978"/>
    <lineage>
        <taxon>Eukaryota</taxon>
        <taxon>Metazoa</taxon>
        <taxon>Ecdysozoa</taxon>
        <taxon>Arthropoda</taxon>
        <taxon>Hexapoda</taxon>
        <taxon>Insecta</taxon>
        <taxon>Pterygota</taxon>
        <taxon>Neoptera</taxon>
        <taxon>Polyneoptera</taxon>
        <taxon>Dictyoptera</taxon>
        <taxon>Blattodea</taxon>
        <taxon>Blattoidea</taxon>
        <taxon>Blattidae</taxon>
        <taxon>Blattinae</taxon>
        <taxon>Periplaneta</taxon>
    </lineage>
</organism>
<dbReference type="EMBL" id="JAJSOF020000037">
    <property type="protein sequence ID" value="KAJ4428397.1"/>
    <property type="molecule type" value="Genomic_DNA"/>
</dbReference>
<gene>
    <name evidence="3" type="ORF">ANN_24417</name>
</gene>
<comment type="caution">
    <text evidence="3">The sequence shown here is derived from an EMBL/GenBank/DDBJ whole genome shotgun (WGS) entry which is preliminary data.</text>
</comment>